<dbReference type="EMBL" id="CP045490">
    <property type="protein sequence ID" value="QFU84701.1"/>
    <property type="molecule type" value="Genomic_DNA"/>
</dbReference>
<dbReference type="KEGG" id="nas:GCU68_19465"/>
<dbReference type="CDD" id="cd00293">
    <property type="entry name" value="USP-like"/>
    <property type="match status" value="1"/>
</dbReference>
<dbReference type="PANTHER" id="PTHR46268:SF6">
    <property type="entry name" value="UNIVERSAL STRESS PROTEIN UP12"/>
    <property type="match status" value="1"/>
</dbReference>
<proteinExistence type="inferred from homology"/>
<accession>A0A5P9P965</accession>
<keyword evidence="4" id="KW-1185">Reference proteome</keyword>
<dbReference type="InterPro" id="IPR014729">
    <property type="entry name" value="Rossmann-like_a/b/a_fold"/>
</dbReference>
<reference evidence="3 4" key="1">
    <citation type="journal article" date="2007" name="Int. J. Syst. Evol. Microbiol.">
        <title>Natronorubrum sulfidifaciens sp. nov., an extremely haloalkaliphilic archaeon isolated from Aiding salt lake in Xin-Jiang, China.</title>
        <authorList>
            <person name="Cui H.L."/>
            <person name="Tohty D."/>
            <person name="Liu H.C."/>
            <person name="Liu S.J."/>
            <person name="Oren A."/>
            <person name="Zhou P.J."/>
        </authorList>
    </citation>
    <scope>NUCLEOTIDE SEQUENCE [LARGE SCALE GENOMIC DNA]</scope>
    <source>
        <strain evidence="3 4">7-3</strain>
        <plasmid evidence="3">unnamed2</plasmid>
    </source>
</reference>
<keyword evidence="3" id="KW-0614">Plasmid</keyword>
<dbReference type="GeneID" id="42303239"/>
<comment type="similarity">
    <text evidence="1">Belongs to the universal stress protein A family.</text>
</comment>
<dbReference type="InterPro" id="IPR006015">
    <property type="entry name" value="Universal_stress_UspA"/>
</dbReference>
<dbReference type="AlphaFoldDB" id="A0A5P9P965"/>
<dbReference type="InterPro" id="IPR006016">
    <property type="entry name" value="UspA"/>
</dbReference>
<evidence type="ECO:0000256" key="1">
    <source>
        <dbReference type="ARBA" id="ARBA00008791"/>
    </source>
</evidence>
<name>A0A5P9P965_9EURY</name>
<evidence type="ECO:0000259" key="2">
    <source>
        <dbReference type="Pfam" id="PF00582"/>
    </source>
</evidence>
<protein>
    <submittedName>
        <fullName evidence="3">Universal stress protein</fullName>
    </submittedName>
</protein>
<organism evidence="3 4">
    <name type="scientific">Natronorubrum aibiense</name>
    <dbReference type="NCBI Taxonomy" id="348826"/>
    <lineage>
        <taxon>Archaea</taxon>
        <taxon>Methanobacteriati</taxon>
        <taxon>Methanobacteriota</taxon>
        <taxon>Stenosarchaea group</taxon>
        <taxon>Halobacteria</taxon>
        <taxon>Halobacteriales</taxon>
        <taxon>Natrialbaceae</taxon>
        <taxon>Natronorubrum</taxon>
    </lineage>
</organism>
<geneLocation type="plasmid" evidence="3 4">
    <name>unnamed2</name>
</geneLocation>
<dbReference type="Gene3D" id="3.40.50.620">
    <property type="entry name" value="HUPs"/>
    <property type="match status" value="1"/>
</dbReference>
<feature type="domain" description="UspA" evidence="2">
    <location>
        <begin position="4"/>
        <end position="140"/>
    </location>
</feature>
<evidence type="ECO:0000313" key="3">
    <source>
        <dbReference type="EMBL" id="QFU84701.1"/>
    </source>
</evidence>
<dbReference type="PRINTS" id="PR01438">
    <property type="entry name" value="UNVRSLSTRESS"/>
</dbReference>
<sequence>MEGHILVPVDQSPHSSRALEYAIEAYPEAEITALHVVDISNYQCRGTCMYHAKELLDRLEQVEQTVFEIARQTATEHGSELTTKLKLGSPVQTIIDYATAHDVDHIVIGSHGRTGFDRLFVGSVAEAVVRQAPAPVTVVRAGRSLAIESVLRS</sequence>
<dbReference type="Pfam" id="PF00582">
    <property type="entry name" value="Usp"/>
    <property type="match status" value="1"/>
</dbReference>
<dbReference type="OrthoDB" id="105697at2157"/>
<evidence type="ECO:0000313" key="4">
    <source>
        <dbReference type="Proteomes" id="UP000326170"/>
    </source>
</evidence>
<dbReference type="RefSeq" id="WP_152944260.1">
    <property type="nucleotide sequence ID" value="NZ_CP045490.1"/>
</dbReference>
<dbReference type="PANTHER" id="PTHR46268">
    <property type="entry name" value="STRESS RESPONSE PROTEIN NHAX"/>
    <property type="match status" value="1"/>
</dbReference>
<dbReference type="SUPFAM" id="SSF52402">
    <property type="entry name" value="Adenine nucleotide alpha hydrolases-like"/>
    <property type="match status" value="1"/>
</dbReference>
<dbReference type="Proteomes" id="UP000326170">
    <property type="component" value="Plasmid unnamed2"/>
</dbReference>
<gene>
    <name evidence="3" type="ORF">GCU68_19465</name>
</gene>